<evidence type="ECO:0000256" key="7">
    <source>
        <dbReference type="ARBA" id="ARBA00022989"/>
    </source>
</evidence>
<comment type="subcellular location">
    <subcellularLocation>
        <location evidence="1 9">Cell inner membrane</location>
        <topology evidence="1 9">Single-pass membrane protein</topology>
    </subcellularLocation>
</comment>
<gene>
    <name evidence="11" type="primary">gspI</name>
    <name evidence="11" type="ORF">H2O73_10995</name>
</gene>
<dbReference type="Proteomes" id="UP000571701">
    <property type="component" value="Unassembled WGS sequence"/>
</dbReference>
<evidence type="ECO:0000313" key="12">
    <source>
        <dbReference type="Proteomes" id="UP000571701"/>
    </source>
</evidence>
<evidence type="ECO:0000256" key="9">
    <source>
        <dbReference type="RuleBase" id="RU368030"/>
    </source>
</evidence>
<keyword evidence="8" id="KW-0472">Membrane</keyword>
<keyword evidence="6" id="KW-0812">Transmembrane</keyword>
<accession>A0A7W2FRE6</accession>
<protein>
    <recommendedName>
        <fullName evidence="9">Type II secretion system protein I</fullName>
        <shortName evidence="9">T2SS minor pseudopilin I</shortName>
    </recommendedName>
</protein>
<evidence type="ECO:0000313" key="11">
    <source>
        <dbReference type="EMBL" id="MBA5762873.1"/>
    </source>
</evidence>
<dbReference type="Pfam" id="PF02501">
    <property type="entry name" value="T2SSI"/>
    <property type="match status" value="1"/>
</dbReference>
<dbReference type="SUPFAM" id="SSF54523">
    <property type="entry name" value="Pili subunits"/>
    <property type="match status" value="1"/>
</dbReference>
<dbReference type="PROSITE" id="PS00409">
    <property type="entry name" value="PROKAR_NTER_METHYL"/>
    <property type="match status" value="1"/>
</dbReference>
<evidence type="ECO:0000256" key="4">
    <source>
        <dbReference type="ARBA" id="ARBA00022481"/>
    </source>
</evidence>
<evidence type="ECO:0000256" key="3">
    <source>
        <dbReference type="ARBA" id="ARBA00022475"/>
    </source>
</evidence>
<comment type="PTM">
    <text evidence="9">Cleaved by prepilin peptidase.</text>
</comment>
<dbReference type="InterPro" id="IPR012902">
    <property type="entry name" value="N_methyl_site"/>
</dbReference>
<evidence type="ECO:0000256" key="1">
    <source>
        <dbReference type="ARBA" id="ARBA00004377"/>
    </source>
</evidence>
<dbReference type="InterPro" id="IPR045584">
    <property type="entry name" value="Pilin-like"/>
</dbReference>
<keyword evidence="7" id="KW-1133">Transmembrane helix</keyword>
<keyword evidence="5 9" id="KW-0997">Cell inner membrane</keyword>
<evidence type="ECO:0000259" key="10">
    <source>
        <dbReference type="Pfam" id="PF02501"/>
    </source>
</evidence>
<dbReference type="RefSeq" id="WP_182108890.1">
    <property type="nucleotide sequence ID" value="NZ_JACFYF010000005.1"/>
</dbReference>
<reference evidence="11 12" key="1">
    <citation type="submission" date="2020-07" db="EMBL/GenBank/DDBJ databases">
        <title>Vibrio marinisediminis sp. nov., isolated from marine sediment.</title>
        <authorList>
            <person name="Ji X."/>
        </authorList>
    </citation>
    <scope>NUCLEOTIDE SEQUENCE [LARGE SCALE GENOMIC DNA]</scope>
    <source>
        <strain evidence="11 12">404</strain>
    </source>
</reference>
<feature type="domain" description="Type II secretion system protein GspI C-terminal" evidence="10">
    <location>
        <begin position="41"/>
        <end position="116"/>
    </location>
</feature>
<dbReference type="GO" id="GO:0005886">
    <property type="term" value="C:plasma membrane"/>
    <property type="evidence" value="ECO:0007669"/>
    <property type="project" value="UniProtKB-SubCell"/>
</dbReference>
<dbReference type="NCBIfam" id="TIGR01707">
    <property type="entry name" value="gspI"/>
    <property type="match status" value="1"/>
</dbReference>
<comment type="subunit">
    <text evidence="9">Type II secretion is composed of four main components: the outer membrane complex, the inner membrane complex, the cytoplasmic secretion ATPase and the periplasm-spanning pseudopilus.</text>
</comment>
<sequence>MRRSERGLTLLEVLVALAIFAMSSMALMRSVGQHINTLTLMEEKTFAAMVADNQMAKVMLDPKGLKKQSGKDNLADRDWYWTITPVSTQEGLIRAFDVEVAREARGAAIVTVRSYVAK</sequence>
<dbReference type="InterPro" id="IPR003413">
    <property type="entry name" value="T2SS_GspI_C"/>
</dbReference>
<dbReference type="NCBIfam" id="TIGR02532">
    <property type="entry name" value="IV_pilin_GFxxxE"/>
    <property type="match status" value="1"/>
</dbReference>
<dbReference type="AlphaFoldDB" id="A0A7W2FRE6"/>
<comment type="caution">
    <text evidence="11">The sequence shown here is derived from an EMBL/GenBank/DDBJ whole genome shotgun (WGS) entry which is preliminary data.</text>
</comment>
<name>A0A7W2FRE6_9VIBR</name>
<evidence type="ECO:0000256" key="5">
    <source>
        <dbReference type="ARBA" id="ARBA00022519"/>
    </source>
</evidence>
<keyword evidence="3" id="KW-1003">Cell membrane</keyword>
<dbReference type="PANTHER" id="PTHR38779">
    <property type="entry name" value="TYPE II SECRETION SYSTEM PROTEIN I-RELATED"/>
    <property type="match status" value="1"/>
</dbReference>
<dbReference type="Pfam" id="PF07963">
    <property type="entry name" value="N_methyl"/>
    <property type="match status" value="1"/>
</dbReference>
<evidence type="ECO:0000256" key="2">
    <source>
        <dbReference type="ARBA" id="ARBA00008358"/>
    </source>
</evidence>
<proteinExistence type="inferred from homology"/>
<keyword evidence="12" id="KW-1185">Reference proteome</keyword>
<dbReference type="InterPro" id="IPR010052">
    <property type="entry name" value="T2SS_protein-GspI"/>
</dbReference>
<evidence type="ECO:0000256" key="6">
    <source>
        <dbReference type="ARBA" id="ARBA00022692"/>
    </source>
</evidence>
<dbReference type="GO" id="GO:0015628">
    <property type="term" value="P:protein secretion by the type II secretion system"/>
    <property type="evidence" value="ECO:0007669"/>
    <property type="project" value="UniProtKB-UniRule"/>
</dbReference>
<dbReference type="Gene3D" id="3.30.1300.30">
    <property type="entry name" value="GSPII I/J protein-like"/>
    <property type="match status" value="1"/>
</dbReference>
<keyword evidence="4 9" id="KW-0488">Methylation</keyword>
<evidence type="ECO:0000256" key="8">
    <source>
        <dbReference type="ARBA" id="ARBA00023136"/>
    </source>
</evidence>
<dbReference type="EMBL" id="JACFYF010000005">
    <property type="protein sequence ID" value="MBA5762873.1"/>
    <property type="molecule type" value="Genomic_DNA"/>
</dbReference>
<comment type="similarity">
    <text evidence="2 9">Belongs to the GSP I family.</text>
</comment>
<organism evidence="11 12">
    <name type="scientific">Vibrio marinisediminis</name>
    <dbReference type="NCBI Taxonomy" id="2758441"/>
    <lineage>
        <taxon>Bacteria</taxon>
        <taxon>Pseudomonadati</taxon>
        <taxon>Pseudomonadota</taxon>
        <taxon>Gammaproteobacteria</taxon>
        <taxon>Vibrionales</taxon>
        <taxon>Vibrionaceae</taxon>
        <taxon>Vibrio</taxon>
    </lineage>
</organism>
<comment type="function">
    <text evidence="9">Component of the type II secretion system required for the energy-dependent secretion of extracellular factors such as proteases and toxins from the periplasm.</text>
</comment>
<dbReference type="PANTHER" id="PTHR38779:SF2">
    <property type="entry name" value="TYPE II SECRETION SYSTEM PROTEIN I-RELATED"/>
    <property type="match status" value="1"/>
</dbReference>
<dbReference type="GO" id="GO:0015627">
    <property type="term" value="C:type II protein secretion system complex"/>
    <property type="evidence" value="ECO:0007669"/>
    <property type="project" value="UniProtKB-UniRule"/>
</dbReference>